<sequence length="166" mass="18169">MGGKVRGAVAAVSRQFVAQFDAATRARRWELFREAFPDIGALRVVDLGGSAEFWLHAPVRPAHVDVVAQGVQARRVLPWLDVVAGDPVGHEGKYDLAVCDGLLDASRGVVDERASVAWVVRNAAPRYWVRAGSASGRQLGQWFPDAVFRRERRAGVTVSWIAAKPR</sequence>
<dbReference type="Proteomes" id="UP001165378">
    <property type="component" value="Unassembled WGS sequence"/>
</dbReference>
<evidence type="ECO:0000313" key="1">
    <source>
        <dbReference type="EMBL" id="MCF2529986.1"/>
    </source>
</evidence>
<comment type="caution">
    <text evidence="1">The sequence shown here is derived from an EMBL/GenBank/DDBJ whole genome shotgun (WGS) entry which is preliminary data.</text>
</comment>
<gene>
    <name evidence="1" type="ORF">LZ495_22580</name>
</gene>
<reference evidence="1" key="1">
    <citation type="submission" date="2022-01" db="EMBL/GenBank/DDBJ databases">
        <title>Genome-Based Taxonomic Classification of the Phylum Actinobacteria.</title>
        <authorList>
            <person name="Gao Y."/>
        </authorList>
    </citation>
    <scope>NUCLEOTIDE SEQUENCE</scope>
    <source>
        <strain evidence="1">KLBMP 8922</strain>
    </source>
</reference>
<accession>A0AA41Q3C8</accession>
<dbReference type="EMBL" id="JAKFHA010000014">
    <property type="protein sequence ID" value="MCF2529986.1"/>
    <property type="molecule type" value="Genomic_DNA"/>
</dbReference>
<proteinExistence type="predicted"/>
<dbReference type="RefSeq" id="WP_235054662.1">
    <property type="nucleotide sequence ID" value="NZ_JAKFHA010000014.1"/>
</dbReference>
<name>A0AA41Q3C8_9ACTN</name>
<evidence type="ECO:0000313" key="2">
    <source>
        <dbReference type="Proteomes" id="UP001165378"/>
    </source>
</evidence>
<dbReference type="AlphaFoldDB" id="A0AA41Q3C8"/>
<organism evidence="1 2">
    <name type="scientific">Yinghuangia soli</name>
    <dbReference type="NCBI Taxonomy" id="2908204"/>
    <lineage>
        <taxon>Bacteria</taxon>
        <taxon>Bacillati</taxon>
        <taxon>Actinomycetota</taxon>
        <taxon>Actinomycetes</taxon>
        <taxon>Kitasatosporales</taxon>
        <taxon>Streptomycetaceae</taxon>
        <taxon>Yinghuangia</taxon>
    </lineage>
</organism>
<protein>
    <submittedName>
        <fullName evidence="1">Uncharacterized protein</fullName>
    </submittedName>
</protein>
<keyword evidence="2" id="KW-1185">Reference proteome</keyword>